<gene>
    <name evidence="1" type="ORF">PVL29_001129</name>
</gene>
<evidence type="ECO:0000313" key="1">
    <source>
        <dbReference type="EMBL" id="KAJ9709501.1"/>
    </source>
</evidence>
<keyword evidence="2" id="KW-1185">Reference proteome</keyword>
<dbReference type="EMBL" id="JARBHA010000001">
    <property type="protein sequence ID" value="KAJ9709501.1"/>
    <property type="molecule type" value="Genomic_DNA"/>
</dbReference>
<name>A0AA39AL20_VITRO</name>
<dbReference type="Proteomes" id="UP001168098">
    <property type="component" value="Unassembled WGS sequence"/>
</dbReference>
<dbReference type="Gene3D" id="3.30.750.44">
    <property type="match status" value="1"/>
</dbReference>
<proteinExistence type="predicted"/>
<protein>
    <submittedName>
        <fullName evidence="1">Uncharacterized protein</fullName>
    </submittedName>
</protein>
<evidence type="ECO:0000313" key="2">
    <source>
        <dbReference type="Proteomes" id="UP001168098"/>
    </source>
</evidence>
<organism evidence="1 2">
    <name type="scientific">Vitis rotundifolia</name>
    <name type="common">Muscadine grape</name>
    <dbReference type="NCBI Taxonomy" id="103349"/>
    <lineage>
        <taxon>Eukaryota</taxon>
        <taxon>Viridiplantae</taxon>
        <taxon>Streptophyta</taxon>
        <taxon>Embryophyta</taxon>
        <taxon>Tracheophyta</taxon>
        <taxon>Spermatophyta</taxon>
        <taxon>Magnoliopsida</taxon>
        <taxon>eudicotyledons</taxon>
        <taxon>Gunneridae</taxon>
        <taxon>Pentapetalae</taxon>
        <taxon>rosids</taxon>
        <taxon>Vitales</taxon>
        <taxon>Vitaceae</taxon>
        <taxon>Viteae</taxon>
        <taxon>Vitis</taxon>
    </lineage>
</organism>
<comment type="caution">
    <text evidence="1">The sequence shown here is derived from an EMBL/GenBank/DDBJ whole genome shotgun (WGS) entry which is preliminary data.</text>
</comment>
<reference evidence="1 2" key="1">
    <citation type="journal article" date="2023" name="BMC Biotechnol.">
        <title>Vitis rotundifolia cv Carlos genome sequencing.</title>
        <authorList>
            <person name="Huff M."/>
            <person name="Hulse-Kemp A."/>
            <person name="Scheffler B."/>
            <person name="Youngblood R."/>
            <person name="Simpson S."/>
            <person name="Babiker E."/>
            <person name="Staton M."/>
        </authorList>
    </citation>
    <scope>NUCLEOTIDE SEQUENCE [LARGE SCALE GENOMIC DNA]</scope>
    <source>
        <tissue evidence="1">Leaf</tissue>
    </source>
</reference>
<sequence>MVFSSMFMTGRLWLICTVHVVIWKILATLDDLFTHFSKPDKLKSLRSGTQGVLIGVGLPIEYPIGFEGSLAGLLVILVAPGASASRADILYRVNCDRQNINGK</sequence>
<accession>A0AA39AL20</accession>
<dbReference type="AlphaFoldDB" id="A0AA39AL20"/>